<reference evidence="2 3" key="1">
    <citation type="journal article" date="2022" name="Microbiol. Resour. Announc.">
        <title>Complete Genome Sequences of Thermus Strains Isolated from Senami Hot Spring in Japan.</title>
        <authorList>
            <person name="Miyazaki K."/>
        </authorList>
    </citation>
    <scope>NUCLEOTIDE SEQUENCE [LARGE SCALE GENOMIC DNA]</scope>
    <source>
        <strain evidence="2 3">SNM4-1</strain>
    </source>
</reference>
<sequence length="139" mass="15695">MFDAIDEVTQVVHAFAECWNRHDMNAFAELFAPDAEFVNVVGLWWKGRDEIKKAHEFTHATMFKNSRLTIENVSVRFPQEDIAIARVRWVLEGHVSPEGAPLPARNGILLNVLCRTPGGWVIIDSQNTDIVEGALSRPQ</sequence>
<dbReference type="RefSeq" id="WP_071676362.1">
    <property type="nucleotide sequence ID" value="NZ_AP025593.1"/>
</dbReference>
<evidence type="ECO:0000259" key="1">
    <source>
        <dbReference type="Pfam" id="PF14534"/>
    </source>
</evidence>
<name>A0ABN6NI60_THEBO</name>
<dbReference type="CDD" id="cd00531">
    <property type="entry name" value="NTF2_like"/>
    <property type="match status" value="1"/>
</dbReference>
<evidence type="ECO:0000313" key="2">
    <source>
        <dbReference type="EMBL" id="BDG16137.1"/>
    </source>
</evidence>
<dbReference type="NCBIfam" id="TIGR02246">
    <property type="entry name" value="SgcJ/EcaC family oxidoreductase"/>
    <property type="match status" value="1"/>
</dbReference>
<proteinExistence type="predicted"/>
<accession>A0ABN6NI60</accession>
<dbReference type="InterPro" id="IPR011944">
    <property type="entry name" value="Steroid_delta5-4_isomerase"/>
</dbReference>
<feature type="domain" description="DUF4440" evidence="1">
    <location>
        <begin position="8"/>
        <end position="122"/>
    </location>
</feature>
<dbReference type="EMBL" id="AP025593">
    <property type="protein sequence ID" value="BDG16137.1"/>
    <property type="molecule type" value="Genomic_DNA"/>
</dbReference>
<dbReference type="InterPro" id="IPR027843">
    <property type="entry name" value="DUF4440"/>
</dbReference>
<dbReference type="Pfam" id="PF14534">
    <property type="entry name" value="DUF4440"/>
    <property type="match status" value="1"/>
</dbReference>
<evidence type="ECO:0000313" key="3">
    <source>
        <dbReference type="Proteomes" id="UP000831120"/>
    </source>
</evidence>
<dbReference type="SUPFAM" id="SSF54427">
    <property type="entry name" value="NTF2-like"/>
    <property type="match status" value="1"/>
</dbReference>
<dbReference type="Gene3D" id="3.10.450.50">
    <property type="match status" value="1"/>
</dbReference>
<dbReference type="InterPro" id="IPR032710">
    <property type="entry name" value="NTF2-like_dom_sf"/>
</dbReference>
<dbReference type="Proteomes" id="UP000831120">
    <property type="component" value="Chromosome"/>
</dbReference>
<keyword evidence="3" id="KW-1185">Reference proteome</keyword>
<organism evidence="2 3">
    <name type="scientific">Thermus brockianus</name>
    <dbReference type="NCBI Taxonomy" id="56956"/>
    <lineage>
        <taxon>Bacteria</taxon>
        <taxon>Thermotogati</taxon>
        <taxon>Deinococcota</taxon>
        <taxon>Deinococci</taxon>
        <taxon>Thermales</taxon>
        <taxon>Thermaceae</taxon>
        <taxon>Thermus</taxon>
    </lineage>
</organism>
<protein>
    <recommendedName>
        <fullName evidence="1">DUF4440 domain-containing protein</fullName>
    </recommendedName>
</protein>
<gene>
    <name evidence="2" type="ORF">TbrSNM41_08710</name>
</gene>